<organism evidence="2 3">
    <name type="scientific">Rhizodiscina lignyota</name>
    <dbReference type="NCBI Taxonomy" id="1504668"/>
    <lineage>
        <taxon>Eukaryota</taxon>
        <taxon>Fungi</taxon>
        <taxon>Dikarya</taxon>
        <taxon>Ascomycota</taxon>
        <taxon>Pezizomycotina</taxon>
        <taxon>Dothideomycetes</taxon>
        <taxon>Pleosporomycetidae</taxon>
        <taxon>Aulographales</taxon>
        <taxon>Rhizodiscinaceae</taxon>
        <taxon>Rhizodiscina</taxon>
    </lineage>
</organism>
<proteinExistence type="predicted"/>
<evidence type="ECO:0000313" key="2">
    <source>
        <dbReference type="EMBL" id="KAF2092985.1"/>
    </source>
</evidence>
<gene>
    <name evidence="2" type="ORF">NA57DRAFT_61844</name>
</gene>
<dbReference type="AlphaFoldDB" id="A0A9P4I5C3"/>
<protein>
    <submittedName>
        <fullName evidence="2">Uncharacterized protein</fullName>
    </submittedName>
</protein>
<dbReference type="Proteomes" id="UP000799772">
    <property type="component" value="Unassembled WGS sequence"/>
</dbReference>
<comment type="caution">
    <text evidence="2">The sequence shown here is derived from an EMBL/GenBank/DDBJ whole genome shotgun (WGS) entry which is preliminary data.</text>
</comment>
<feature type="signal peptide" evidence="1">
    <location>
        <begin position="1"/>
        <end position="18"/>
    </location>
</feature>
<evidence type="ECO:0000313" key="3">
    <source>
        <dbReference type="Proteomes" id="UP000799772"/>
    </source>
</evidence>
<sequence>MFLKCLFSILTVGAFSSAVPLSTTPGLDANSTEMTLGKRSDCGEWGSLCNMWYHTNKGTLSVKLQHTCQIWAAQCDWEGVTKAPVRFHGDTTPHPGWVRIHIHHWIDEKNKKWDIRWSIFSESNG</sequence>
<dbReference type="EMBL" id="ML978140">
    <property type="protein sequence ID" value="KAF2092985.1"/>
    <property type="molecule type" value="Genomic_DNA"/>
</dbReference>
<keyword evidence="3" id="KW-1185">Reference proteome</keyword>
<name>A0A9P4I5C3_9PEZI</name>
<accession>A0A9P4I5C3</accession>
<reference evidence="2" key="1">
    <citation type="journal article" date="2020" name="Stud. Mycol.">
        <title>101 Dothideomycetes genomes: a test case for predicting lifestyles and emergence of pathogens.</title>
        <authorList>
            <person name="Haridas S."/>
            <person name="Albert R."/>
            <person name="Binder M."/>
            <person name="Bloem J."/>
            <person name="Labutti K."/>
            <person name="Salamov A."/>
            <person name="Andreopoulos B."/>
            <person name="Baker S."/>
            <person name="Barry K."/>
            <person name="Bills G."/>
            <person name="Bluhm B."/>
            <person name="Cannon C."/>
            <person name="Castanera R."/>
            <person name="Culley D."/>
            <person name="Daum C."/>
            <person name="Ezra D."/>
            <person name="Gonzalez J."/>
            <person name="Henrissat B."/>
            <person name="Kuo A."/>
            <person name="Liang C."/>
            <person name="Lipzen A."/>
            <person name="Lutzoni F."/>
            <person name="Magnuson J."/>
            <person name="Mondo S."/>
            <person name="Nolan M."/>
            <person name="Ohm R."/>
            <person name="Pangilinan J."/>
            <person name="Park H.-J."/>
            <person name="Ramirez L."/>
            <person name="Alfaro M."/>
            <person name="Sun H."/>
            <person name="Tritt A."/>
            <person name="Yoshinaga Y."/>
            <person name="Zwiers L.-H."/>
            <person name="Turgeon B."/>
            <person name="Goodwin S."/>
            <person name="Spatafora J."/>
            <person name="Crous P."/>
            <person name="Grigoriev I."/>
        </authorList>
    </citation>
    <scope>NUCLEOTIDE SEQUENCE</scope>
    <source>
        <strain evidence="2">CBS 133067</strain>
    </source>
</reference>
<evidence type="ECO:0000256" key="1">
    <source>
        <dbReference type="SAM" id="SignalP"/>
    </source>
</evidence>
<keyword evidence="1" id="KW-0732">Signal</keyword>
<feature type="chain" id="PRO_5040114880" evidence="1">
    <location>
        <begin position="19"/>
        <end position="125"/>
    </location>
</feature>